<accession>A0ABR1SC14</accession>
<dbReference type="EMBL" id="JAQQWI010000007">
    <property type="protein sequence ID" value="KAK8029392.1"/>
    <property type="molecule type" value="Genomic_DNA"/>
</dbReference>
<organism evidence="2 3">
    <name type="scientific">Apiospora marii</name>
    <dbReference type="NCBI Taxonomy" id="335849"/>
    <lineage>
        <taxon>Eukaryota</taxon>
        <taxon>Fungi</taxon>
        <taxon>Dikarya</taxon>
        <taxon>Ascomycota</taxon>
        <taxon>Pezizomycotina</taxon>
        <taxon>Sordariomycetes</taxon>
        <taxon>Xylariomycetidae</taxon>
        <taxon>Amphisphaeriales</taxon>
        <taxon>Apiosporaceae</taxon>
        <taxon>Apiospora</taxon>
    </lineage>
</organism>
<gene>
    <name evidence="2" type="ORF">PG991_006448</name>
</gene>
<evidence type="ECO:0000313" key="2">
    <source>
        <dbReference type="EMBL" id="KAK8029392.1"/>
    </source>
</evidence>
<protein>
    <recommendedName>
        <fullName evidence="4">Alpha/beta-hydrolase</fullName>
    </recommendedName>
</protein>
<dbReference type="InterPro" id="IPR029058">
    <property type="entry name" value="AB_hydrolase_fold"/>
</dbReference>
<reference evidence="2 3" key="1">
    <citation type="submission" date="2023-01" db="EMBL/GenBank/DDBJ databases">
        <title>Analysis of 21 Apiospora genomes using comparative genomics revels a genus with tremendous synthesis potential of carbohydrate active enzymes and secondary metabolites.</title>
        <authorList>
            <person name="Sorensen T."/>
        </authorList>
    </citation>
    <scope>NUCLEOTIDE SEQUENCE [LARGE SCALE GENOMIC DNA]</scope>
    <source>
        <strain evidence="2 3">CBS 20057</strain>
    </source>
</reference>
<dbReference type="PANTHER" id="PTHR33428:SF14">
    <property type="entry name" value="CARBOXYLESTERASE TYPE B DOMAIN-CONTAINING PROTEIN"/>
    <property type="match status" value="1"/>
</dbReference>
<dbReference type="Gene3D" id="3.40.50.1820">
    <property type="entry name" value="alpha/beta hydrolase"/>
    <property type="match status" value="1"/>
</dbReference>
<evidence type="ECO:0000256" key="1">
    <source>
        <dbReference type="SAM" id="SignalP"/>
    </source>
</evidence>
<name>A0ABR1SC14_9PEZI</name>
<feature type="signal peptide" evidence="1">
    <location>
        <begin position="1"/>
        <end position="17"/>
    </location>
</feature>
<evidence type="ECO:0000313" key="3">
    <source>
        <dbReference type="Proteomes" id="UP001396898"/>
    </source>
</evidence>
<evidence type="ECO:0008006" key="4">
    <source>
        <dbReference type="Google" id="ProtNLM"/>
    </source>
</evidence>
<keyword evidence="1" id="KW-0732">Signal</keyword>
<sequence>MFKSVLTAASLLACTSASPLALRDSSAGTGPYPAGWFFEPALANFTVYMPTEPPADVKLPVLVFGEGGCTNNGTRFEPFLTEIASHGFLVIANGPPNGTGKTTAQFQKDSSAWISANAGKPGRYATVDASRMAAAGQSCGGLETYQQRDNPYVSYLGIFNSGFLPPNDTTLEGQEDPATIAEVHKPTFYFLGGPTDVAYPNGERDYHALTGVPKWIGNFNVGHSGTYRNPNGGEFGVAAVQWLQWVLQKNETASLFFTAAGAQAANWTEVESEGLEGL</sequence>
<dbReference type="PANTHER" id="PTHR33428">
    <property type="entry name" value="CHLOROPHYLLASE-2, CHLOROPLASTIC"/>
    <property type="match status" value="1"/>
</dbReference>
<dbReference type="SUPFAM" id="SSF53474">
    <property type="entry name" value="alpha/beta-Hydrolases"/>
    <property type="match status" value="1"/>
</dbReference>
<dbReference type="Proteomes" id="UP001396898">
    <property type="component" value="Unassembled WGS sequence"/>
</dbReference>
<keyword evidence="3" id="KW-1185">Reference proteome</keyword>
<feature type="chain" id="PRO_5045679701" description="Alpha/beta-hydrolase" evidence="1">
    <location>
        <begin position="18"/>
        <end position="278"/>
    </location>
</feature>
<comment type="caution">
    <text evidence="2">The sequence shown here is derived from an EMBL/GenBank/DDBJ whole genome shotgun (WGS) entry which is preliminary data.</text>
</comment>
<proteinExistence type="predicted"/>